<dbReference type="InterPro" id="IPR011990">
    <property type="entry name" value="TPR-like_helical_dom_sf"/>
</dbReference>
<dbReference type="SMART" id="SM00448">
    <property type="entry name" value="REC"/>
    <property type="match status" value="1"/>
</dbReference>
<gene>
    <name evidence="11" type="ORF">ACFFSY_08970</name>
</gene>
<feature type="domain" description="OmpR/PhoB-type" evidence="10">
    <location>
        <begin position="126"/>
        <end position="228"/>
    </location>
</feature>
<keyword evidence="7" id="KW-0802">TPR repeat</keyword>
<keyword evidence="4 8" id="KW-0238">DNA-binding</keyword>
<dbReference type="Gene3D" id="3.40.50.2300">
    <property type="match status" value="1"/>
</dbReference>
<comment type="caution">
    <text evidence="11">The sequence shown here is derived from an EMBL/GenBank/DDBJ whole genome shotgun (WGS) entry which is preliminary data.</text>
</comment>
<dbReference type="EMBL" id="JBHMDO010000017">
    <property type="protein sequence ID" value="MFB9326039.1"/>
    <property type="molecule type" value="Genomic_DNA"/>
</dbReference>
<feature type="repeat" description="TPR" evidence="7">
    <location>
        <begin position="288"/>
        <end position="321"/>
    </location>
</feature>
<dbReference type="SUPFAM" id="SSF46894">
    <property type="entry name" value="C-terminal effector domain of the bipartite response regulators"/>
    <property type="match status" value="1"/>
</dbReference>
<keyword evidence="2" id="KW-0902">Two-component regulatory system</keyword>
<dbReference type="Pfam" id="PF00486">
    <property type="entry name" value="Trans_reg_C"/>
    <property type="match status" value="1"/>
</dbReference>
<evidence type="ECO:0000256" key="5">
    <source>
        <dbReference type="ARBA" id="ARBA00023163"/>
    </source>
</evidence>
<evidence type="ECO:0000256" key="8">
    <source>
        <dbReference type="PROSITE-ProRule" id="PRU01091"/>
    </source>
</evidence>
<name>A0ABV5KLF0_9BACL</name>
<dbReference type="Pfam" id="PF00072">
    <property type="entry name" value="Response_reg"/>
    <property type="match status" value="1"/>
</dbReference>
<evidence type="ECO:0000256" key="2">
    <source>
        <dbReference type="ARBA" id="ARBA00023012"/>
    </source>
</evidence>
<comment type="caution">
    <text evidence="6">Lacks conserved residue(s) required for the propagation of feature annotation.</text>
</comment>
<evidence type="ECO:0000256" key="6">
    <source>
        <dbReference type="PROSITE-ProRule" id="PRU00169"/>
    </source>
</evidence>
<dbReference type="PROSITE" id="PS50005">
    <property type="entry name" value="TPR"/>
    <property type="match status" value="1"/>
</dbReference>
<dbReference type="InterPro" id="IPR051677">
    <property type="entry name" value="AfsR-DnrI-RedD_regulator"/>
</dbReference>
<dbReference type="Pfam" id="PF03704">
    <property type="entry name" value="BTAD"/>
    <property type="match status" value="1"/>
</dbReference>
<proteinExistence type="inferred from homology"/>
<evidence type="ECO:0000256" key="3">
    <source>
        <dbReference type="ARBA" id="ARBA00023015"/>
    </source>
</evidence>
<dbReference type="PROSITE" id="PS50110">
    <property type="entry name" value="RESPONSE_REGULATORY"/>
    <property type="match status" value="1"/>
</dbReference>
<evidence type="ECO:0000256" key="4">
    <source>
        <dbReference type="ARBA" id="ARBA00023125"/>
    </source>
</evidence>
<feature type="domain" description="Response regulatory" evidence="9">
    <location>
        <begin position="2"/>
        <end position="116"/>
    </location>
</feature>
<dbReference type="Gene3D" id="1.10.10.10">
    <property type="entry name" value="Winged helix-like DNA-binding domain superfamily/Winged helix DNA-binding domain"/>
    <property type="match status" value="1"/>
</dbReference>
<protein>
    <submittedName>
        <fullName evidence="11">Response regulator</fullName>
    </submittedName>
</protein>
<evidence type="ECO:0000259" key="9">
    <source>
        <dbReference type="PROSITE" id="PS50110"/>
    </source>
</evidence>
<evidence type="ECO:0000256" key="1">
    <source>
        <dbReference type="ARBA" id="ARBA00005820"/>
    </source>
</evidence>
<dbReference type="InterPro" id="IPR001789">
    <property type="entry name" value="Sig_transdc_resp-reg_receiver"/>
</dbReference>
<dbReference type="SUPFAM" id="SSF48452">
    <property type="entry name" value="TPR-like"/>
    <property type="match status" value="1"/>
</dbReference>
<dbReference type="Gene3D" id="1.25.40.10">
    <property type="entry name" value="Tetratricopeptide repeat domain"/>
    <property type="match status" value="1"/>
</dbReference>
<sequence>MRTMIIDSDESELELLETLLSGYGIFEIVEKQTRPEQVLETVLNKQVEVVFLEIQLPLVNGLLIAESLLQTAAEIKVVFVTKHNHFAIKAFEIGVFDYILKPLEANRLHKTVNRLLARREQGRGPGRILTSDFKERFFCFGKFEWISNRQSMAAVRWRRSKERELMALFLHYRGQFVSKERIMEELWPETSREQAVAFLHSCVYNIRKMIKECNAVLEYHNNRYRFEMQEAWCDAEVFEQMVESSMRIHSANVSVYENIADLYRGDYLEQEEFEWVREKRENMKKQYIFLLKRLAEFYLSENRLQEAERCLRKALQKNPYLDDMNELLLKVYTLQGDRYAMITHFNEFITLLNEDLGIGPKASTSELYQQLSIGVLNGMEKSAEYGQ</sequence>
<dbReference type="SMART" id="SM00862">
    <property type="entry name" value="Trans_reg_C"/>
    <property type="match status" value="1"/>
</dbReference>
<evidence type="ECO:0000259" key="10">
    <source>
        <dbReference type="PROSITE" id="PS51755"/>
    </source>
</evidence>
<dbReference type="InterPro" id="IPR016032">
    <property type="entry name" value="Sig_transdc_resp-reg_C-effctor"/>
</dbReference>
<keyword evidence="12" id="KW-1185">Reference proteome</keyword>
<dbReference type="PANTHER" id="PTHR35807">
    <property type="entry name" value="TRANSCRIPTIONAL REGULATOR REDD-RELATED"/>
    <property type="match status" value="1"/>
</dbReference>
<dbReference type="Proteomes" id="UP001589747">
    <property type="component" value="Unassembled WGS sequence"/>
</dbReference>
<comment type="similarity">
    <text evidence="1">Belongs to the AfsR/DnrI/RedD regulatory family.</text>
</comment>
<dbReference type="SMART" id="SM01043">
    <property type="entry name" value="BTAD"/>
    <property type="match status" value="1"/>
</dbReference>
<evidence type="ECO:0000313" key="12">
    <source>
        <dbReference type="Proteomes" id="UP001589747"/>
    </source>
</evidence>
<evidence type="ECO:0000313" key="11">
    <source>
        <dbReference type="EMBL" id="MFB9326039.1"/>
    </source>
</evidence>
<dbReference type="PANTHER" id="PTHR35807:SF2">
    <property type="entry name" value="TRANSCRIPTIONAL ACTIVATOR DOMAIN"/>
    <property type="match status" value="1"/>
</dbReference>
<keyword evidence="3" id="KW-0805">Transcription regulation</keyword>
<dbReference type="InterPro" id="IPR036388">
    <property type="entry name" value="WH-like_DNA-bd_sf"/>
</dbReference>
<dbReference type="InterPro" id="IPR001867">
    <property type="entry name" value="OmpR/PhoB-type_DNA-bd"/>
</dbReference>
<dbReference type="InterPro" id="IPR019734">
    <property type="entry name" value="TPR_rpt"/>
</dbReference>
<organism evidence="11 12">
    <name type="scientific">Paenibacillus aurantiacus</name>
    <dbReference type="NCBI Taxonomy" id="1936118"/>
    <lineage>
        <taxon>Bacteria</taxon>
        <taxon>Bacillati</taxon>
        <taxon>Bacillota</taxon>
        <taxon>Bacilli</taxon>
        <taxon>Bacillales</taxon>
        <taxon>Paenibacillaceae</taxon>
        <taxon>Paenibacillus</taxon>
    </lineage>
</organism>
<dbReference type="SUPFAM" id="SSF52172">
    <property type="entry name" value="CheY-like"/>
    <property type="match status" value="1"/>
</dbReference>
<dbReference type="PROSITE" id="PS51755">
    <property type="entry name" value="OMPR_PHOB"/>
    <property type="match status" value="1"/>
</dbReference>
<reference evidence="11 12" key="1">
    <citation type="submission" date="2024-09" db="EMBL/GenBank/DDBJ databases">
        <authorList>
            <person name="Sun Q."/>
            <person name="Mori K."/>
        </authorList>
    </citation>
    <scope>NUCLEOTIDE SEQUENCE [LARGE SCALE GENOMIC DNA]</scope>
    <source>
        <strain evidence="11 12">TISTR 2452</strain>
    </source>
</reference>
<dbReference type="InterPro" id="IPR011006">
    <property type="entry name" value="CheY-like_superfamily"/>
</dbReference>
<evidence type="ECO:0000256" key="7">
    <source>
        <dbReference type="PROSITE-ProRule" id="PRU00339"/>
    </source>
</evidence>
<keyword evidence="5" id="KW-0804">Transcription</keyword>
<accession>A0ABV5KLF0</accession>
<dbReference type="RefSeq" id="WP_377492953.1">
    <property type="nucleotide sequence ID" value="NZ_JBHMDO010000017.1"/>
</dbReference>
<feature type="DNA-binding region" description="OmpR/PhoB-type" evidence="8">
    <location>
        <begin position="126"/>
        <end position="228"/>
    </location>
</feature>
<dbReference type="InterPro" id="IPR005158">
    <property type="entry name" value="BTAD"/>
</dbReference>